<feature type="transmembrane region" description="Helical" evidence="1">
    <location>
        <begin position="6"/>
        <end position="29"/>
    </location>
</feature>
<proteinExistence type="predicted"/>
<evidence type="ECO:0000256" key="1">
    <source>
        <dbReference type="SAM" id="Phobius"/>
    </source>
</evidence>
<evidence type="ECO:0000313" key="2">
    <source>
        <dbReference type="EMBL" id="KAA1042649.1"/>
    </source>
</evidence>
<reference evidence="2 3" key="1">
    <citation type="submission" date="2019-09" db="EMBL/GenBank/DDBJ databases">
        <authorList>
            <person name="Mazhar S."/>
            <person name="Altermann E."/>
            <person name="Hill C."/>
            <person name="Mcauliffe O."/>
        </authorList>
    </citation>
    <scope>NUCLEOTIDE SEQUENCE [LARGE SCALE GENOMIC DNA]</scope>
    <source>
        <strain evidence="2 3">ATCC 51831</strain>
    </source>
</reference>
<keyword evidence="1" id="KW-0812">Transmembrane</keyword>
<dbReference type="RefSeq" id="WP_149458200.1">
    <property type="nucleotide sequence ID" value="NZ_SCWC02000001.1"/>
</dbReference>
<organism evidence="2 3">
    <name type="scientific">Macrococcus equipercicus</name>
    <dbReference type="NCBI Taxonomy" id="69967"/>
    <lineage>
        <taxon>Bacteria</taxon>
        <taxon>Bacillati</taxon>
        <taxon>Bacillota</taxon>
        <taxon>Bacilli</taxon>
        <taxon>Bacillales</taxon>
        <taxon>Staphylococcaceae</taxon>
        <taxon>Macrococcus</taxon>
    </lineage>
</organism>
<feature type="transmembrane region" description="Helical" evidence="1">
    <location>
        <begin position="103"/>
        <end position="123"/>
    </location>
</feature>
<accession>A0ABQ6RBV6</accession>
<feature type="transmembrane region" description="Helical" evidence="1">
    <location>
        <begin position="339"/>
        <end position="362"/>
    </location>
</feature>
<dbReference type="NCBIfam" id="NF047417">
    <property type="entry name" value="teichoic_AuxA"/>
    <property type="match status" value="1"/>
</dbReference>
<evidence type="ECO:0000313" key="3">
    <source>
        <dbReference type="Proteomes" id="UP000295735"/>
    </source>
</evidence>
<feature type="transmembrane region" description="Helical" evidence="1">
    <location>
        <begin position="397"/>
        <end position="418"/>
    </location>
</feature>
<keyword evidence="1" id="KW-1133">Transmembrane helix</keyword>
<protein>
    <submittedName>
        <fullName evidence="2">Uncharacterized protein</fullName>
    </submittedName>
</protein>
<dbReference type="EMBL" id="SCWC02000001">
    <property type="protein sequence ID" value="KAA1042649.1"/>
    <property type="molecule type" value="Genomic_DNA"/>
</dbReference>
<feature type="transmembrane region" description="Helical" evidence="1">
    <location>
        <begin position="194"/>
        <end position="215"/>
    </location>
</feature>
<keyword evidence="3" id="KW-1185">Reference proteome</keyword>
<feature type="transmembrane region" description="Helical" evidence="1">
    <location>
        <begin position="158"/>
        <end position="174"/>
    </location>
</feature>
<sequence length="424" mass="50192">MKWFKNNIEVITGCLLGLIFVGSGIFIIFNSSAIVNFKEIAVNKLHMAQLLDFISIYHYAFIKILSRYIHSLPLIYAAILMIYGLGFIYISRLLKKTTQFDQLIAYFYLLSAFFLFLFTAVLMFEVYDIYTIVYFLSFLILTFYVLNRKRLNQDYRKMHHIVLLFFFSVAYILTQNRIYDRLADNTVTPLDVMALNFFFILLTVMGLSALGNYIFLHRATKADSTDELSRVHRKKRDRLVSDTINHQTNEAFEQLSRQSLKADEKVMIGLKKMRLKFAEWINLKDEDIPAWMRKPKWFKFFHIELLFGTMILILTFIELNNRSVLFNVSQFNVVKMQYFYEWINLAGLLLMVIGYLFFTALIHFKKRGYFGQLLTVTFLFVKIITAFYLMLFKGINLSLFIPPVIILLVLMITPLFFYHLKKQY</sequence>
<feature type="transmembrane region" description="Helical" evidence="1">
    <location>
        <begin position="369"/>
        <end position="391"/>
    </location>
</feature>
<keyword evidence="1" id="KW-0472">Membrane</keyword>
<feature type="transmembrane region" description="Helical" evidence="1">
    <location>
        <begin position="300"/>
        <end position="319"/>
    </location>
</feature>
<comment type="caution">
    <text evidence="2">The sequence shown here is derived from an EMBL/GenBank/DDBJ whole genome shotgun (WGS) entry which is preliminary data.</text>
</comment>
<feature type="transmembrane region" description="Helical" evidence="1">
    <location>
        <begin position="129"/>
        <end position="146"/>
    </location>
</feature>
<gene>
    <name evidence="2" type="ORF">ERX35_001855</name>
</gene>
<name>A0ABQ6RBV6_9STAP</name>
<dbReference type="Proteomes" id="UP000295735">
    <property type="component" value="Unassembled WGS sequence"/>
</dbReference>
<feature type="transmembrane region" description="Helical" evidence="1">
    <location>
        <begin position="74"/>
        <end position="91"/>
    </location>
</feature>